<dbReference type="OrthoDB" id="594159at2"/>
<feature type="domain" description="A-factor biosynthesis hotdog" evidence="1">
    <location>
        <begin position="153"/>
        <end position="255"/>
    </location>
</feature>
<dbReference type="InterPro" id="IPR005509">
    <property type="entry name" value="AfsA_hotdog_dom"/>
</dbReference>
<dbReference type="Proteomes" id="UP000194204">
    <property type="component" value="Unassembled WGS sequence"/>
</dbReference>
<proteinExistence type="predicted"/>
<reference evidence="2 3" key="1">
    <citation type="submission" date="2017-01" db="EMBL/GenBank/DDBJ databases">
        <title>Deconstructing symbiosis and pathogenesis requirements using a combined genomic-metabolomic approach.</title>
        <authorList>
            <person name="Tobias N.J."/>
            <person name="Wolff H."/>
            <person name="Djahanschiri B."/>
            <person name="Ebersberger I."/>
            <person name="Bode H.B."/>
        </authorList>
    </citation>
    <scope>NUCLEOTIDE SEQUENCE [LARGE SCALE GENOMIC DNA]</scope>
    <source>
        <strain evidence="2 3">DSM 4764</strain>
    </source>
</reference>
<name>A0A1Y2SJZ7_9GAMM</name>
<evidence type="ECO:0000259" key="1">
    <source>
        <dbReference type="Pfam" id="PF03756"/>
    </source>
</evidence>
<comment type="caution">
    <text evidence="2">The sequence shown here is derived from an EMBL/GenBank/DDBJ whole genome shotgun (WGS) entry which is preliminary data.</text>
</comment>
<dbReference type="Pfam" id="PF03756">
    <property type="entry name" value="AfsA"/>
    <property type="match status" value="1"/>
</dbReference>
<dbReference type="AlphaFoldDB" id="A0A1Y2SJZ7"/>
<evidence type="ECO:0000313" key="2">
    <source>
        <dbReference type="EMBL" id="OTA19011.1"/>
    </source>
</evidence>
<dbReference type="RefSeq" id="WP_086113418.1">
    <property type="nucleotide sequence ID" value="NZ_CAWNHF010000127.1"/>
</dbReference>
<evidence type="ECO:0000313" key="3">
    <source>
        <dbReference type="Proteomes" id="UP000194204"/>
    </source>
</evidence>
<sequence length="388" mass="45376">MKQLAITPYILHKDHEDDVFLMRFESVLPAYITEDVIIEFMKLANEDEVSDFLSIYKKNNSFYVLKDVPFCLPKNSIKYSMKNTKINLSDFYILEDETWILKQKYLPRFFREYLRAFICNGEFSINNELIDRVSLSLSRYGKIPVSRTNSYIIKNDTEHYFFYRKEHEHVPGLMLIEMARQAMYHHFYSYSGYSRGSVSISISSLSVDFFAFTESSYELEVIVSTASDIAYNCPRHVDMIASFYQNGKSVACVNLKGNVFKLNVFKRVRTINFPEGHWFKLFSRSNKLVMLMDNAANINIVIIDAISISGVRLNSHNIITNNKKWVVIQSNERDILKLPIGEIKIDELNNIIIINFASLDRHQEYELSEFIKINCYFLCDIHPSKKIS</sequence>
<protein>
    <recommendedName>
        <fullName evidence="1">A-factor biosynthesis hotdog domain-containing protein</fullName>
    </recommendedName>
</protein>
<keyword evidence="3" id="KW-1185">Reference proteome</keyword>
<accession>A0A1Y2SJZ7</accession>
<dbReference type="EMBL" id="MUBK01000023">
    <property type="protein sequence ID" value="OTA19011.1"/>
    <property type="molecule type" value="Genomic_DNA"/>
</dbReference>
<dbReference type="STRING" id="40578.Xbed_02706"/>
<gene>
    <name evidence="2" type="ORF">Xbed_02706</name>
</gene>
<organism evidence="2 3">
    <name type="scientific">Xenorhabdus beddingii</name>
    <dbReference type="NCBI Taxonomy" id="40578"/>
    <lineage>
        <taxon>Bacteria</taxon>
        <taxon>Pseudomonadati</taxon>
        <taxon>Pseudomonadota</taxon>
        <taxon>Gammaproteobacteria</taxon>
        <taxon>Enterobacterales</taxon>
        <taxon>Morganellaceae</taxon>
        <taxon>Xenorhabdus</taxon>
    </lineage>
</organism>